<sequence length="229" mass="24687">MWGLCNNNCSAQGLTLAVSNLLYGLLAPEALYMCTKPIFQVVMVVTWVMCLGSLLDSLGSWQVPIFIVTVIFLILGAVSEALSGKNVKSPMKNILNQEKEHLGVKELRLESSILQASVGGQSSPVSNVIQSTPIFSGLTKLILESPLILVSPLGPNKQTISMDGEGGNPSPFLTDKDEGDSYIVGVVWAAILIQLYKYPWLLQLIPIPLAYYLIRKAGGSTVAIENGTH</sequence>
<evidence type="ECO:0000313" key="2">
    <source>
        <dbReference type="EMBL" id="CAD7251755.1"/>
    </source>
</evidence>
<protein>
    <submittedName>
        <fullName evidence="2">Uncharacterized protein</fullName>
    </submittedName>
</protein>
<keyword evidence="1" id="KW-1133">Transmembrane helix</keyword>
<dbReference type="OrthoDB" id="5970161at2759"/>
<reference evidence="2" key="1">
    <citation type="submission" date="2020-11" db="EMBL/GenBank/DDBJ databases">
        <authorList>
            <person name="Tran Van P."/>
        </authorList>
    </citation>
    <scope>NUCLEOTIDE SEQUENCE</scope>
</reference>
<accession>A0A7R9ACR0</accession>
<dbReference type="EMBL" id="CAJPEV010003798">
    <property type="protein sequence ID" value="CAG0900558.1"/>
    <property type="molecule type" value="Genomic_DNA"/>
</dbReference>
<dbReference type="Proteomes" id="UP000677054">
    <property type="component" value="Unassembled WGS sequence"/>
</dbReference>
<keyword evidence="3" id="KW-1185">Reference proteome</keyword>
<keyword evidence="1" id="KW-0812">Transmembrane</keyword>
<proteinExistence type="predicted"/>
<dbReference type="AlphaFoldDB" id="A0A7R9ACR0"/>
<dbReference type="EMBL" id="LR903315">
    <property type="protein sequence ID" value="CAD7251755.1"/>
    <property type="molecule type" value="Genomic_DNA"/>
</dbReference>
<feature type="transmembrane region" description="Helical" evidence="1">
    <location>
        <begin position="38"/>
        <end position="55"/>
    </location>
</feature>
<name>A0A7R9ACR0_9CRUS</name>
<evidence type="ECO:0000256" key="1">
    <source>
        <dbReference type="SAM" id="Phobius"/>
    </source>
</evidence>
<feature type="transmembrane region" description="Helical" evidence="1">
    <location>
        <begin position="61"/>
        <end position="82"/>
    </location>
</feature>
<evidence type="ECO:0000313" key="3">
    <source>
        <dbReference type="Proteomes" id="UP000677054"/>
    </source>
</evidence>
<gene>
    <name evidence="2" type="ORF">DSTB1V02_LOCUS11517</name>
</gene>
<organism evidence="2">
    <name type="scientific">Darwinula stevensoni</name>
    <dbReference type="NCBI Taxonomy" id="69355"/>
    <lineage>
        <taxon>Eukaryota</taxon>
        <taxon>Metazoa</taxon>
        <taxon>Ecdysozoa</taxon>
        <taxon>Arthropoda</taxon>
        <taxon>Crustacea</taxon>
        <taxon>Oligostraca</taxon>
        <taxon>Ostracoda</taxon>
        <taxon>Podocopa</taxon>
        <taxon>Podocopida</taxon>
        <taxon>Darwinulocopina</taxon>
        <taxon>Darwinuloidea</taxon>
        <taxon>Darwinulidae</taxon>
        <taxon>Darwinula</taxon>
    </lineage>
</organism>
<keyword evidence="1" id="KW-0472">Membrane</keyword>